<evidence type="ECO:0000313" key="2">
    <source>
        <dbReference type="EMBL" id="KAK3027295.1"/>
    </source>
</evidence>
<dbReference type="PANTHER" id="PTHR11439:SF483">
    <property type="entry name" value="PEPTIDE SYNTHASE GLIP-LIKE, PUTATIVE (AFU_ORTHOLOGUE AFUA_3G12920)-RELATED"/>
    <property type="match status" value="1"/>
</dbReference>
<comment type="caution">
    <text evidence="2">The sequence shown here is derived from an EMBL/GenBank/DDBJ whole genome shotgun (WGS) entry which is preliminary data.</text>
</comment>
<accession>A0AA88WKQ7</accession>
<protein>
    <submittedName>
        <fullName evidence="2">Uncharacterized protein</fullName>
    </submittedName>
</protein>
<feature type="chain" id="PRO_5041643858" evidence="1">
    <location>
        <begin position="22"/>
        <end position="324"/>
    </location>
</feature>
<dbReference type="CDD" id="cd09272">
    <property type="entry name" value="RNase_HI_RT_Ty1"/>
    <property type="match status" value="2"/>
</dbReference>
<feature type="signal peptide" evidence="1">
    <location>
        <begin position="1"/>
        <end position="21"/>
    </location>
</feature>
<name>A0AA88WKQ7_9ASTE</name>
<dbReference type="EMBL" id="JAVXUP010000467">
    <property type="protein sequence ID" value="KAK3027295.1"/>
    <property type="molecule type" value="Genomic_DNA"/>
</dbReference>
<sequence length="324" mass="35363">MPLGPFLNCLLFSIHLYSVDSYDADFAGDPDDRKSTTGYVFLIGGAAISWLSKKQACVAKYTRESKFVACSTAAAEAVQIKRFLKDLNLSCIADEAILIFNDNKVALKAIKNGEIGPKDIHLKLMLTSELDNDGLTNAVVFRDLIYFVEEEYGLPMNGPITAPCDASFMECAVSIVRRHPVKDMDKAVLMSTSGSTWVANGDSYGDVLAKYQGCDADFAGDPDNRKLTTGYVFLIGGAAISWLSKKLACVAKYTRESEFVACSIVTAEAVRIKRFLKDLNLSCIDDEAILIFNDNKAAVKAIKNGEIGPKDIVIIQSRCKELSS</sequence>
<evidence type="ECO:0000313" key="3">
    <source>
        <dbReference type="Proteomes" id="UP001188597"/>
    </source>
</evidence>
<dbReference type="PANTHER" id="PTHR11439">
    <property type="entry name" value="GAG-POL-RELATED RETROTRANSPOSON"/>
    <property type="match status" value="1"/>
</dbReference>
<keyword evidence="1" id="KW-0732">Signal</keyword>
<reference evidence="2" key="1">
    <citation type="submission" date="2022-12" db="EMBL/GenBank/DDBJ databases">
        <title>Draft genome assemblies for two species of Escallonia (Escalloniales).</title>
        <authorList>
            <person name="Chanderbali A."/>
            <person name="Dervinis C."/>
            <person name="Anghel I."/>
            <person name="Soltis D."/>
            <person name="Soltis P."/>
            <person name="Zapata F."/>
        </authorList>
    </citation>
    <scope>NUCLEOTIDE SEQUENCE</scope>
    <source>
        <strain evidence="2">UCBG64.0493</strain>
        <tissue evidence="2">Leaf</tissue>
    </source>
</reference>
<dbReference type="AlphaFoldDB" id="A0AA88WKQ7"/>
<proteinExistence type="predicted"/>
<keyword evidence="3" id="KW-1185">Reference proteome</keyword>
<evidence type="ECO:0000256" key="1">
    <source>
        <dbReference type="SAM" id="SignalP"/>
    </source>
</evidence>
<gene>
    <name evidence="2" type="ORF">RJ639_041116</name>
</gene>
<dbReference type="Proteomes" id="UP001188597">
    <property type="component" value="Unassembled WGS sequence"/>
</dbReference>
<organism evidence="2 3">
    <name type="scientific">Escallonia herrerae</name>
    <dbReference type="NCBI Taxonomy" id="1293975"/>
    <lineage>
        <taxon>Eukaryota</taxon>
        <taxon>Viridiplantae</taxon>
        <taxon>Streptophyta</taxon>
        <taxon>Embryophyta</taxon>
        <taxon>Tracheophyta</taxon>
        <taxon>Spermatophyta</taxon>
        <taxon>Magnoliopsida</taxon>
        <taxon>eudicotyledons</taxon>
        <taxon>Gunneridae</taxon>
        <taxon>Pentapetalae</taxon>
        <taxon>asterids</taxon>
        <taxon>campanulids</taxon>
        <taxon>Escalloniales</taxon>
        <taxon>Escalloniaceae</taxon>
        <taxon>Escallonia</taxon>
    </lineage>
</organism>